<dbReference type="PANTHER" id="PTHR47939">
    <property type="entry name" value="MEMBRANE-ASSOCIATED SALT-INDUCIBLE PROTEIN-LIKE"/>
    <property type="match status" value="1"/>
</dbReference>
<evidence type="ECO:0008006" key="6">
    <source>
        <dbReference type="Google" id="ProtNLM"/>
    </source>
</evidence>
<feature type="repeat" description="PPR" evidence="3">
    <location>
        <begin position="341"/>
        <end position="375"/>
    </location>
</feature>
<dbReference type="NCBIfam" id="TIGR00756">
    <property type="entry name" value="PPR"/>
    <property type="match status" value="4"/>
</dbReference>
<protein>
    <recommendedName>
        <fullName evidence="6">Pentatricopeptide repeat-containing protein</fullName>
    </recommendedName>
</protein>
<dbReference type="InterPro" id="IPR002885">
    <property type="entry name" value="PPR_rpt"/>
</dbReference>
<evidence type="ECO:0000256" key="2">
    <source>
        <dbReference type="ARBA" id="ARBA00022737"/>
    </source>
</evidence>
<dbReference type="Pfam" id="PF13041">
    <property type="entry name" value="PPR_2"/>
    <property type="match status" value="2"/>
</dbReference>
<evidence type="ECO:0000256" key="1">
    <source>
        <dbReference type="ARBA" id="ARBA00007626"/>
    </source>
</evidence>
<dbReference type="AlphaFoldDB" id="A0A9Q0R2X1"/>
<organism evidence="4 5">
    <name type="scientific">Protea cynaroides</name>
    <dbReference type="NCBI Taxonomy" id="273540"/>
    <lineage>
        <taxon>Eukaryota</taxon>
        <taxon>Viridiplantae</taxon>
        <taxon>Streptophyta</taxon>
        <taxon>Embryophyta</taxon>
        <taxon>Tracheophyta</taxon>
        <taxon>Spermatophyta</taxon>
        <taxon>Magnoliopsida</taxon>
        <taxon>Proteales</taxon>
        <taxon>Proteaceae</taxon>
        <taxon>Protea</taxon>
    </lineage>
</organism>
<comment type="caution">
    <text evidence="4">The sequence shown here is derived from an EMBL/GenBank/DDBJ whole genome shotgun (WGS) entry which is preliminary data.</text>
</comment>
<keyword evidence="5" id="KW-1185">Reference proteome</keyword>
<dbReference type="InterPro" id="IPR011990">
    <property type="entry name" value="TPR-like_helical_dom_sf"/>
</dbReference>
<dbReference type="InterPro" id="IPR050667">
    <property type="entry name" value="PPR-containing_protein"/>
</dbReference>
<dbReference type="OrthoDB" id="747253at2759"/>
<comment type="similarity">
    <text evidence="1">Belongs to the PPR family. P subfamily.</text>
</comment>
<accession>A0A9Q0R2X1</accession>
<feature type="repeat" description="PPR" evidence="3">
    <location>
        <begin position="481"/>
        <end position="511"/>
    </location>
</feature>
<reference evidence="4" key="1">
    <citation type="journal article" date="2023" name="Plant J.">
        <title>The genome of the king protea, Protea cynaroides.</title>
        <authorList>
            <person name="Chang J."/>
            <person name="Duong T.A."/>
            <person name="Schoeman C."/>
            <person name="Ma X."/>
            <person name="Roodt D."/>
            <person name="Barker N."/>
            <person name="Li Z."/>
            <person name="Van de Peer Y."/>
            <person name="Mizrachi E."/>
        </authorList>
    </citation>
    <scope>NUCLEOTIDE SEQUENCE</scope>
    <source>
        <tissue evidence="4">Young leaves</tissue>
    </source>
</reference>
<dbReference type="Pfam" id="PF01535">
    <property type="entry name" value="PPR"/>
    <property type="match status" value="3"/>
</dbReference>
<gene>
    <name evidence="4" type="ORF">NE237_032240</name>
</gene>
<feature type="repeat" description="PPR" evidence="3">
    <location>
        <begin position="234"/>
        <end position="268"/>
    </location>
</feature>
<dbReference type="EMBL" id="JAMYWD010000001">
    <property type="protein sequence ID" value="KAJ4981403.1"/>
    <property type="molecule type" value="Genomic_DNA"/>
</dbReference>
<dbReference type="PROSITE" id="PS51375">
    <property type="entry name" value="PPR"/>
    <property type="match status" value="4"/>
</dbReference>
<proteinExistence type="inferred from homology"/>
<feature type="repeat" description="PPR" evidence="3">
    <location>
        <begin position="515"/>
        <end position="549"/>
    </location>
</feature>
<name>A0A9Q0R2X1_9MAGN</name>
<evidence type="ECO:0000256" key="3">
    <source>
        <dbReference type="PROSITE-ProRule" id="PRU00708"/>
    </source>
</evidence>
<sequence length="562" mass="63908">MNKFSASTASLKWRNQIKRQRLASQISAVLLQRQNWTSILSKFNLSLALTPDLFLQVLRRTKDNAEISLAFFNWAKTNLQFEPDLKSHCKVIQILVESHTLQPARTLFDSLIPSQPAPVIVDLMVESCRGRDSQSFVSSFVIERYSAKGLVFEALRIFDKVRASGYLPCIGSCNSLLDALQVKGNIRLAWEFYAAIIRSRVLQDSYTWSLVSRLLCNEGKLENTVRLLNLGVCNAAMYNLVIDCYCKKGNFRTAIDLLNEMQSKNLIPGFGTYSSILDGACKFDDSVILETITREMVAKDLLPPIPFSEYDPTIQKLCSLGKTYAAELFFGKARADNITLQDASYGSMLRVFSKEGRVEEAIRVYRIIRERGIMVSRSSIYSFVDAVCKEEPSEELYVVLKDLIGKGFTPSASNLSKIIAAKCNKDRWKEAEDLLMVTLGKGRFPDNCCCCALVEHYCSDGQIDSALALHNKIEKLGRSLDVTTYNVLLDELFKERRIEDALRVFDYMTTQNVVNSSSFSIMIRRLCRVDEKRKAMKIHDEMLKMNLKPDEKTYKRLIYQFA</sequence>
<evidence type="ECO:0000313" key="5">
    <source>
        <dbReference type="Proteomes" id="UP001141806"/>
    </source>
</evidence>
<keyword evidence="2" id="KW-0677">Repeat</keyword>
<dbReference type="Proteomes" id="UP001141806">
    <property type="component" value="Unassembled WGS sequence"/>
</dbReference>
<dbReference type="Gene3D" id="1.25.40.10">
    <property type="entry name" value="Tetratricopeptide repeat domain"/>
    <property type="match status" value="4"/>
</dbReference>
<dbReference type="PANTHER" id="PTHR47939:SF2">
    <property type="entry name" value="OS03G0782900 PROTEIN"/>
    <property type="match status" value="1"/>
</dbReference>
<evidence type="ECO:0000313" key="4">
    <source>
        <dbReference type="EMBL" id="KAJ4981403.1"/>
    </source>
</evidence>
<dbReference type="SUPFAM" id="SSF48452">
    <property type="entry name" value="TPR-like"/>
    <property type="match status" value="1"/>
</dbReference>